<gene>
    <name evidence="1" type="ORF">DSO57_1002470</name>
</gene>
<accession>A0ACC2TWJ6</accession>
<name>A0ACC2TWJ6_9FUNG</name>
<reference evidence="1" key="1">
    <citation type="submission" date="2022-04" db="EMBL/GenBank/DDBJ databases">
        <title>Genome of the entomopathogenic fungus Entomophthora muscae.</title>
        <authorList>
            <person name="Elya C."/>
            <person name="Lovett B.R."/>
            <person name="Lee E."/>
            <person name="Macias A.M."/>
            <person name="Hajek A.E."/>
            <person name="De Bivort B.L."/>
            <person name="Kasson M.T."/>
            <person name="De Fine Licht H.H."/>
            <person name="Stajich J.E."/>
        </authorList>
    </citation>
    <scope>NUCLEOTIDE SEQUENCE</scope>
    <source>
        <strain evidence="1">Berkeley</strain>
    </source>
</reference>
<proteinExistence type="predicted"/>
<dbReference type="Proteomes" id="UP001165960">
    <property type="component" value="Unassembled WGS sequence"/>
</dbReference>
<evidence type="ECO:0000313" key="1">
    <source>
        <dbReference type="EMBL" id="KAJ9078841.1"/>
    </source>
</evidence>
<protein>
    <submittedName>
        <fullName evidence="1">Uncharacterized protein</fullName>
    </submittedName>
</protein>
<sequence length="105" mass="12254">MTKWKLFVGGLSQLLYEEPLLLKKYFQQFGKVTYVLPQKKFSQARGAFGYYCYIKFLDGELAIDQVIKYAKDNDRPHVICGKRLDVNKSIDTFEPPTLNSHPKFQ</sequence>
<organism evidence="1 2">
    <name type="scientific">Entomophthora muscae</name>
    <dbReference type="NCBI Taxonomy" id="34485"/>
    <lineage>
        <taxon>Eukaryota</taxon>
        <taxon>Fungi</taxon>
        <taxon>Fungi incertae sedis</taxon>
        <taxon>Zoopagomycota</taxon>
        <taxon>Entomophthoromycotina</taxon>
        <taxon>Entomophthoromycetes</taxon>
        <taxon>Entomophthorales</taxon>
        <taxon>Entomophthoraceae</taxon>
        <taxon>Entomophthora</taxon>
    </lineage>
</organism>
<comment type="caution">
    <text evidence="1">The sequence shown here is derived from an EMBL/GenBank/DDBJ whole genome shotgun (WGS) entry which is preliminary data.</text>
</comment>
<keyword evidence="2" id="KW-1185">Reference proteome</keyword>
<dbReference type="EMBL" id="QTSX02002135">
    <property type="protein sequence ID" value="KAJ9078841.1"/>
    <property type="molecule type" value="Genomic_DNA"/>
</dbReference>
<evidence type="ECO:0000313" key="2">
    <source>
        <dbReference type="Proteomes" id="UP001165960"/>
    </source>
</evidence>